<dbReference type="PANTHER" id="PTHR30290">
    <property type="entry name" value="PERIPLASMIC BINDING COMPONENT OF ABC TRANSPORTER"/>
    <property type="match status" value="1"/>
</dbReference>
<reference evidence="6 7" key="1">
    <citation type="journal article" date="2014" name="Int. J. Syst. Evol. Microbiol.">
        <title>Complete genome sequence of Corynebacterium casei LMG S-19264T (=DSM 44701T), isolated from a smear-ripened cheese.</title>
        <authorList>
            <consortium name="US DOE Joint Genome Institute (JGI-PGF)"/>
            <person name="Walter F."/>
            <person name="Albersmeier A."/>
            <person name="Kalinowski J."/>
            <person name="Ruckert C."/>
        </authorList>
    </citation>
    <scope>NUCLEOTIDE SEQUENCE [LARGE SCALE GENOMIC DNA]</scope>
    <source>
        <strain evidence="6 7">CGMCC 1.12976</strain>
    </source>
</reference>
<dbReference type="Pfam" id="PF00496">
    <property type="entry name" value="SBP_bac_5"/>
    <property type="match status" value="1"/>
</dbReference>
<gene>
    <name evidence="6" type="ORF">GCM10011399_14950</name>
</gene>
<comment type="caution">
    <text evidence="6">The sequence shown here is derived from an EMBL/GenBank/DDBJ whole genome shotgun (WGS) entry which is preliminary data.</text>
</comment>
<feature type="domain" description="Solute-binding protein family 5" evidence="5">
    <location>
        <begin position="38"/>
        <end position="374"/>
    </location>
</feature>
<dbReference type="GO" id="GO:0043190">
    <property type="term" value="C:ATP-binding cassette (ABC) transporter complex"/>
    <property type="evidence" value="ECO:0007669"/>
    <property type="project" value="InterPro"/>
</dbReference>
<dbReference type="RefSeq" id="WP_188675991.1">
    <property type="nucleotide sequence ID" value="NZ_BMGP01000002.1"/>
</dbReference>
<dbReference type="EMBL" id="BMGP01000002">
    <property type="protein sequence ID" value="GGF22313.1"/>
    <property type="molecule type" value="Genomic_DNA"/>
</dbReference>
<evidence type="ECO:0000256" key="2">
    <source>
        <dbReference type="ARBA" id="ARBA00005695"/>
    </source>
</evidence>
<accession>A0A917B5Y8</accession>
<name>A0A917B5Y8_9MICO</name>
<protein>
    <submittedName>
        <fullName evidence="6">Peptide ABC transporter substrate-binding protein</fullName>
    </submittedName>
</protein>
<dbReference type="GO" id="GO:0015833">
    <property type="term" value="P:peptide transport"/>
    <property type="evidence" value="ECO:0007669"/>
    <property type="project" value="TreeGrafter"/>
</dbReference>
<dbReference type="SUPFAM" id="SSF53850">
    <property type="entry name" value="Periplasmic binding protein-like II"/>
    <property type="match status" value="1"/>
</dbReference>
<dbReference type="GO" id="GO:0042597">
    <property type="term" value="C:periplasmic space"/>
    <property type="evidence" value="ECO:0007669"/>
    <property type="project" value="UniProtKB-ARBA"/>
</dbReference>
<dbReference type="PANTHER" id="PTHR30290:SF10">
    <property type="entry name" value="PERIPLASMIC OLIGOPEPTIDE-BINDING PROTEIN-RELATED"/>
    <property type="match status" value="1"/>
</dbReference>
<evidence type="ECO:0000313" key="7">
    <source>
        <dbReference type="Proteomes" id="UP000598775"/>
    </source>
</evidence>
<evidence type="ECO:0000256" key="3">
    <source>
        <dbReference type="ARBA" id="ARBA00022448"/>
    </source>
</evidence>
<dbReference type="GO" id="GO:1904680">
    <property type="term" value="F:peptide transmembrane transporter activity"/>
    <property type="evidence" value="ECO:0007669"/>
    <property type="project" value="TreeGrafter"/>
</dbReference>
<proteinExistence type="inferred from homology"/>
<evidence type="ECO:0000259" key="5">
    <source>
        <dbReference type="Pfam" id="PF00496"/>
    </source>
</evidence>
<comment type="subcellular location">
    <subcellularLocation>
        <location evidence="1">Cell membrane</location>
        <topology evidence="1">Lipid-anchor</topology>
    </subcellularLocation>
</comment>
<dbReference type="InterPro" id="IPR039424">
    <property type="entry name" value="SBP_5"/>
</dbReference>
<dbReference type="InterPro" id="IPR030678">
    <property type="entry name" value="Peptide/Ni-bd"/>
</dbReference>
<comment type="similarity">
    <text evidence="2">Belongs to the bacterial solute-binding protein 5 family.</text>
</comment>
<dbReference type="Gene3D" id="3.40.190.10">
    <property type="entry name" value="Periplasmic binding protein-like II"/>
    <property type="match status" value="1"/>
</dbReference>
<dbReference type="PROSITE" id="PS01040">
    <property type="entry name" value="SBP_BACTERIAL_5"/>
    <property type="match status" value="1"/>
</dbReference>
<sequence>MSEPTSTIDPETVSASGAMLIVGLASEGLISQDSKGTLEPRLASSWAASSDGLTWTITLRDGLKFSNGDPLGAADVVATFNSITGPDSQSAGASSFEGVLKSVAAGSTPNTVVFTLDSPFSDFPYLLTGSNTTIQPASYKQGTNWIDNPVGAGQFLLQKYTPGQSVTYIKNPDYWDAADVKLSAITVNFYADEQAQLLAFQSGEIDQINDSATVASTLNLADYRQTAPSYTHFDGLFFDVTQAPFDDVSVRQAVAWALDRKAIVQSVYGGQATVANDNEYFPNFSVQPTGIPQRDQDLDKVKQLLGGKTVKFTITTSTDHKTLAEVVQQQLNAIPGFDVDIQVLTSAQYYADGSSTPWLNAPVTITDWAQRLPSQFVNLIFKSGAVWNASKYSNPQLENLSSQYDAAAAAPEKQTLANQIATIENNDVAAIVPAFATGSSVLQKSVQGDFAAPLDFPGGFDFRGISNSK</sequence>
<evidence type="ECO:0000313" key="6">
    <source>
        <dbReference type="EMBL" id="GGF22313.1"/>
    </source>
</evidence>
<dbReference type="InterPro" id="IPR023765">
    <property type="entry name" value="SBP_5_CS"/>
</dbReference>
<keyword evidence="7" id="KW-1185">Reference proteome</keyword>
<evidence type="ECO:0000256" key="4">
    <source>
        <dbReference type="ARBA" id="ARBA00022729"/>
    </source>
</evidence>
<dbReference type="AlphaFoldDB" id="A0A917B5Y8"/>
<dbReference type="InterPro" id="IPR000914">
    <property type="entry name" value="SBP_5_dom"/>
</dbReference>
<evidence type="ECO:0000256" key="1">
    <source>
        <dbReference type="ARBA" id="ARBA00004193"/>
    </source>
</evidence>
<dbReference type="Proteomes" id="UP000598775">
    <property type="component" value="Unassembled WGS sequence"/>
</dbReference>
<keyword evidence="3" id="KW-0813">Transport</keyword>
<dbReference type="Gene3D" id="3.10.105.10">
    <property type="entry name" value="Dipeptide-binding Protein, Domain 3"/>
    <property type="match status" value="1"/>
</dbReference>
<dbReference type="PIRSF" id="PIRSF002741">
    <property type="entry name" value="MppA"/>
    <property type="match status" value="1"/>
</dbReference>
<keyword evidence="4" id="KW-0732">Signal</keyword>
<organism evidence="6 7">
    <name type="scientific">Subtercola lobariae</name>
    <dbReference type="NCBI Taxonomy" id="1588641"/>
    <lineage>
        <taxon>Bacteria</taxon>
        <taxon>Bacillati</taxon>
        <taxon>Actinomycetota</taxon>
        <taxon>Actinomycetes</taxon>
        <taxon>Micrococcales</taxon>
        <taxon>Microbacteriaceae</taxon>
        <taxon>Subtercola</taxon>
    </lineage>
</organism>